<dbReference type="STRING" id="1353009.A0A1Y2IKK0"/>
<keyword evidence="2" id="KW-0472">Membrane</keyword>
<feature type="compositionally biased region" description="Basic and acidic residues" evidence="1">
    <location>
        <begin position="179"/>
        <end position="202"/>
    </location>
</feature>
<gene>
    <name evidence="3" type="ORF">PYCCODRAFT_501225</name>
</gene>
<name>A0A1Y2IKK0_TRAC3</name>
<dbReference type="EMBL" id="KZ084110">
    <property type="protein sequence ID" value="OSD01645.1"/>
    <property type="molecule type" value="Genomic_DNA"/>
</dbReference>
<proteinExistence type="predicted"/>
<dbReference type="AlphaFoldDB" id="A0A1Y2IKK0"/>
<organism evidence="3 4">
    <name type="scientific">Trametes coccinea (strain BRFM310)</name>
    <name type="common">Pycnoporus coccineus</name>
    <dbReference type="NCBI Taxonomy" id="1353009"/>
    <lineage>
        <taxon>Eukaryota</taxon>
        <taxon>Fungi</taxon>
        <taxon>Dikarya</taxon>
        <taxon>Basidiomycota</taxon>
        <taxon>Agaricomycotina</taxon>
        <taxon>Agaricomycetes</taxon>
        <taxon>Polyporales</taxon>
        <taxon>Polyporaceae</taxon>
        <taxon>Trametes</taxon>
    </lineage>
</organism>
<keyword evidence="2" id="KW-0812">Transmembrane</keyword>
<reference evidence="3 4" key="1">
    <citation type="journal article" date="2015" name="Biotechnol. Biofuels">
        <title>Enhanced degradation of softwood versus hardwood by the white-rot fungus Pycnoporus coccineus.</title>
        <authorList>
            <person name="Couturier M."/>
            <person name="Navarro D."/>
            <person name="Chevret D."/>
            <person name="Henrissat B."/>
            <person name="Piumi F."/>
            <person name="Ruiz-Duenas F.J."/>
            <person name="Martinez A.T."/>
            <person name="Grigoriev I.V."/>
            <person name="Riley R."/>
            <person name="Lipzen A."/>
            <person name="Berrin J.G."/>
            <person name="Master E.R."/>
            <person name="Rosso M.N."/>
        </authorList>
    </citation>
    <scope>NUCLEOTIDE SEQUENCE [LARGE SCALE GENOMIC DNA]</scope>
    <source>
        <strain evidence="3 4">BRFM310</strain>
    </source>
</reference>
<protein>
    <submittedName>
        <fullName evidence="3">Uncharacterized protein</fullName>
    </submittedName>
</protein>
<accession>A0A1Y2IKK0</accession>
<sequence>MSDPSAISFQDSKDPTSTPTRAGAGPTRAPLTPGPQRAARHRNNPGAIAGGVVGGVILLVLLLAGLLLLWRWIRARRTAPSAEFMHVVHRGGFSGFGGEGSTPFMRAMRLDESTTPSETTGRLSPLPYHRSLEGHEPMSPFMPGTSRYCDRDSEEAHSVTEVVHEQYHRPHASYASSLRSDDHGDSKRTHSDGHSSAEEKPESAFGLAL</sequence>
<evidence type="ECO:0000313" key="4">
    <source>
        <dbReference type="Proteomes" id="UP000193067"/>
    </source>
</evidence>
<evidence type="ECO:0000256" key="1">
    <source>
        <dbReference type="SAM" id="MobiDB-lite"/>
    </source>
</evidence>
<feature type="region of interest" description="Disordered" evidence="1">
    <location>
        <begin position="1"/>
        <end position="43"/>
    </location>
</feature>
<keyword evidence="2" id="KW-1133">Transmembrane helix</keyword>
<keyword evidence="4" id="KW-1185">Reference proteome</keyword>
<evidence type="ECO:0000313" key="3">
    <source>
        <dbReference type="EMBL" id="OSD01645.1"/>
    </source>
</evidence>
<feature type="compositionally biased region" description="Polar residues" evidence="1">
    <location>
        <begin position="1"/>
        <end position="20"/>
    </location>
</feature>
<feature type="region of interest" description="Disordered" evidence="1">
    <location>
        <begin position="165"/>
        <end position="209"/>
    </location>
</feature>
<dbReference type="Proteomes" id="UP000193067">
    <property type="component" value="Unassembled WGS sequence"/>
</dbReference>
<evidence type="ECO:0000256" key="2">
    <source>
        <dbReference type="SAM" id="Phobius"/>
    </source>
</evidence>
<feature type="transmembrane region" description="Helical" evidence="2">
    <location>
        <begin position="47"/>
        <end position="70"/>
    </location>
</feature>
<dbReference type="OrthoDB" id="10565169at2759"/>